<feature type="compositionally biased region" description="Pro residues" evidence="8">
    <location>
        <begin position="1"/>
        <end position="26"/>
    </location>
</feature>
<dbReference type="SMART" id="SM00714">
    <property type="entry name" value="LITAF"/>
    <property type="match status" value="1"/>
</dbReference>
<dbReference type="Proteomes" id="UP001519460">
    <property type="component" value="Unassembled WGS sequence"/>
</dbReference>
<sequence>MSVQQEPPPPYPPPPNAAYPPNPNAPQPAYYSQPQGHGYSYNQPGAYGHQGGGATTVVVHQPTVAVVQSFRQVPVRTRCPACQAEITTSTHYEVGTLTWIICVIVCLIGCYLGCCLIPFCVDGCKDVVHSCPNCRTQVARWSRM</sequence>
<evidence type="ECO:0000256" key="1">
    <source>
        <dbReference type="ARBA" id="ARBA00004414"/>
    </source>
</evidence>
<dbReference type="EMBL" id="JACVVK020000004">
    <property type="protein sequence ID" value="KAK7507369.1"/>
    <property type="molecule type" value="Genomic_DNA"/>
</dbReference>
<keyword evidence="9" id="KW-0812">Transmembrane</keyword>
<evidence type="ECO:0000259" key="10">
    <source>
        <dbReference type="PROSITE" id="PS51837"/>
    </source>
</evidence>
<dbReference type="PANTHER" id="PTHR23292:SF6">
    <property type="entry name" value="FI16602P1-RELATED"/>
    <property type="match status" value="1"/>
</dbReference>
<protein>
    <recommendedName>
        <fullName evidence="10">LITAF domain-containing protein</fullName>
    </recommendedName>
</protein>
<accession>A0ABD0M7L7</accession>
<dbReference type="InterPro" id="IPR037519">
    <property type="entry name" value="LITAF_fam"/>
</dbReference>
<evidence type="ECO:0000256" key="3">
    <source>
        <dbReference type="ARBA" id="ARBA00004630"/>
    </source>
</evidence>
<evidence type="ECO:0000256" key="9">
    <source>
        <dbReference type="SAM" id="Phobius"/>
    </source>
</evidence>
<reference evidence="11 12" key="1">
    <citation type="journal article" date="2023" name="Sci. Data">
        <title>Genome assembly of the Korean intertidal mud-creeper Batillaria attramentaria.</title>
        <authorList>
            <person name="Patra A.K."/>
            <person name="Ho P.T."/>
            <person name="Jun S."/>
            <person name="Lee S.J."/>
            <person name="Kim Y."/>
            <person name="Won Y.J."/>
        </authorList>
    </citation>
    <scope>NUCLEOTIDE SEQUENCE [LARGE SCALE GENOMIC DNA]</scope>
    <source>
        <strain evidence="11">Wonlab-2016</strain>
    </source>
</reference>
<keyword evidence="6" id="KW-0862">Zinc</keyword>
<gene>
    <name evidence="11" type="ORF">BaRGS_00001304</name>
</gene>
<keyword evidence="12" id="KW-1185">Reference proteome</keyword>
<evidence type="ECO:0000256" key="4">
    <source>
        <dbReference type="ARBA" id="ARBA00005975"/>
    </source>
</evidence>
<evidence type="ECO:0000256" key="8">
    <source>
        <dbReference type="SAM" id="MobiDB-lite"/>
    </source>
</evidence>
<comment type="subcellular location">
    <subcellularLocation>
        <location evidence="2">Endosome membrane</location>
        <topology evidence="2">Peripheral membrane protein</topology>
    </subcellularLocation>
    <subcellularLocation>
        <location evidence="1">Late endosome membrane</location>
    </subcellularLocation>
    <subcellularLocation>
        <location evidence="3">Lysosome membrane</location>
        <topology evidence="3">Peripheral membrane protein</topology>
        <orientation evidence="3">Cytoplasmic side</orientation>
    </subcellularLocation>
</comment>
<dbReference type="GO" id="GO:0031902">
    <property type="term" value="C:late endosome membrane"/>
    <property type="evidence" value="ECO:0007669"/>
    <property type="project" value="UniProtKB-SubCell"/>
</dbReference>
<comment type="caution">
    <text evidence="11">The sequence shown here is derived from an EMBL/GenBank/DDBJ whole genome shotgun (WGS) entry which is preliminary data.</text>
</comment>
<evidence type="ECO:0000313" key="11">
    <source>
        <dbReference type="EMBL" id="KAK7507369.1"/>
    </source>
</evidence>
<comment type="similarity">
    <text evidence="4">Belongs to the CDIP1/LITAF family.</text>
</comment>
<name>A0ABD0M7L7_9CAEN</name>
<keyword evidence="5" id="KW-0479">Metal-binding</keyword>
<evidence type="ECO:0000256" key="2">
    <source>
        <dbReference type="ARBA" id="ARBA00004481"/>
    </source>
</evidence>
<dbReference type="PROSITE" id="PS51837">
    <property type="entry name" value="LITAF"/>
    <property type="match status" value="1"/>
</dbReference>
<evidence type="ECO:0000313" key="12">
    <source>
        <dbReference type="Proteomes" id="UP001519460"/>
    </source>
</evidence>
<evidence type="ECO:0000256" key="7">
    <source>
        <dbReference type="ARBA" id="ARBA00023136"/>
    </source>
</evidence>
<dbReference type="GO" id="GO:0046872">
    <property type="term" value="F:metal ion binding"/>
    <property type="evidence" value="ECO:0007669"/>
    <property type="project" value="UniProtKB-KW"/>
</dbReference>
<organism evidence="11 12">
    <name type="scientific">Batillaria attramentaria</name>
    <dbReference type="NCBI Taxonomy" id="370345"/>
    <lineage>
        <taxon>Eukaryota</taxon>
        <taxon>Metazoa</taxon>
        <taxon>Spiralia</taxon>
        <taxon>Lophotrochozoa</taxon>
        <taxon>Mollusca</taxon>
        <taxon>Gastropoda</taxon>
        <taxon>Caenogastropoda</taxon>
        <taxon>Sorbeoconcha</taxon>
        <taxon>Cerithioidea</taxon>
        <taxon>Batillariidae</taxon>
        <taxon>Batillaria</taxon>
    </lineage>
</organism>
<dbReference type="PANTHER" id="PTHR23292">
    <property type="entry name" value="LIPOPOLYSACCHARIDE-INDUCED TUMOR NECROSIS FACTOR-ALPHA FACTOR"/>
    <property type="match status" value="1"/>
</dbReference>
<dbReference type="InterPro" id="IPR006629">
    <property type="entry name" value="LITAF"/>
</dbReference>
<feature type="region of interest" description="Disordered" evidence="8">
    <location>
        <begin position="1"/>
        <end position="27"/>
    </location>
</feature>
<evidence type="ECO:0000256" key="6">
    <source>
        <dbReference type="ARBA" id="ARBA00022833"/>
    </source>
</evidence>
<keyword evidence="9" id="KW-1133">Transmembrane helix</keyword>
<dbReference type="AlphaFoldDB" id="A0ABD0M7L7"/>
<feature type="domain" description="LITAF" evidence="10">
    <location>
        <begin position="59"/>
        <end position="143"/>
    </location>
</feature>
<proteinExistence type="inferred from homology"/>
<dbReference type="Pfam" id="PF10601">
    <property type="entry name" value="zf-LITAF-like"/>
    <property type="match status" value="1"/>
</dbReference>
<keyword evidence="7 9" id="KW-0472">Membrane</keyword>
<dbReference type="GO" id="GO:0005765">
    <property type="term" value="C:lysosomal membrane"/>
    <property type="evidence" value="ECO:0007669"/>
    <property type="project" value="UniProtKB-SubCell"/>
</dbReference>
<feature type="transmembrane region" description="Helical" evidence="9">
    <location>
        <begin position="97"/>
        <end position="121"/>
    </location>
</feature>
<evidence type="ECO:0000256" key="5">
    <source>
        <dbReference type="ARBA" id="ARBA00022723"/>
    </source>
</evidence>